<dbReference type="Proteomes" id="UP000217785">
    <property type="component" value="Unassembled WGS sequence"/>
</dbReference>
<evidence type="ECO:0008006" key="3">
    <source>
        <dbReference type="Google" id="ProtNLM"/>
    </source>
</evidence>
<name>A0A292YPB3_9BACL</name>
<keyword evidence="2" id="KW-1185">Reference proteome</keyword>
<protein>
    <recommendedName>
        <fullName evidence="3">YhfH family protein</fullName>
    </recommendedName>
</protein>
<organism evidence="1 2">
    <name type="scientific">Effusibacillus lacus</name>
    <dbReference type="NCBI Taxonomy" id="1348429"/>
    <lineage>
        <taxon>Bacteria</taxon>
        <taxon>Bacillati</taxon>
        <taxon>Bacillota</taxon>
        <taxon>Bacilli</taxon>
        <taxon>Bacillales</taxon>
        <taxon>Alicyclobacillaceae</taxon>
        <taxon>Effusibacillus</taxon>
    </lineage>
</organism>
<dbReference type="AlphaFoldDB" id="A0A292YPB3"/>
<proteinExistence type="predicted"/>
<evidence type="ECO:0000313" key="1">
    <source>
        <dbReference type="EMBL" id="GAX90751.1"/>
    </source>
</evidence>
<accession>A0A292YPB3</accession>
<dbReference type="EMBL" id="BDUF01000063">
    <property type="protein sequence ID" value="GAX90751.1"/>
    <property type="molecule type" value="Genomic_DNA"/>
</dbReference>
<sequence>MSIAEFYGWTYHNHPVAGKVQSQCNSCGEEMHSQRESVMYECERCMNDQQE</sequence>
<reference evidence="2" key="1">
    <citation type="submission" date="2017-07" db="EMBL/GenBank/DDBJ databases">
        <title>Draft genome sequence of Effusibacillus lacus strain skLN1.</title>
        <authorList>
            <person name="Watanabe M."/>
            <person name="Kojima H."/>
            <person name="Fukui M."/>
        </authorList>
    </citation>
    <scope>NUCLEOTIDE SEQUENCE [LARGE SCALE GENOMIC DNA]</scope>
    <source>
        <strain evidence="2">skLN1</strain>
    </source>
</reference>
<gene>
    <name evidence="1" type="ORF">EFBL_2392</name>
</gene>
<comment type="caution">
    <text evidence="1">The sequence shown here is derived from an EMBL/GenBank/DDBJ whole genome shotgun (WGS) entry which is preliminary data.</text>
</comment>
<evidence type="ECO:0000313" key="2">
    <source>
        <dbReference type="Proteomes" id="UP000217785"/>
    </source>
</evidence>
<dbReference type="RefSeq" id="WP_165912691.1">
    <property type="nucleotide sequence ID" value="NZ_BDUF01000063.1"/>
</dbReference>